<proteinExistence type="predicted"/>
<protein>
    <submittedName>
        <fullName evidence="2">Uncharacterized protein</fullName>
    </submittedName>
</protein>
<reference evidence="2 3" key="1">
    <citation type="submission" date="2016-05" db="EMBL/GenBank/DDBJ databases">
        <title>Genome sequencing reveals origins of a unique bacterial endosymbiosis in the earliest lineages of terrestrial Fungi.</title>
        <authorList>
            <consortium name="DOE Joint Genome Institute"/>
            <person name="Uehling J."/>
            <person name="Gryganskyi A."/>
            <person name="Hameed K."/>
            <person name="Tschaplinski T."/>
            <person name="Misztal P."/>
            <person name="Wu S."/>
            <person name="Desiro A."/>
            <person name="Vande Pol N."/>
            <person name="Du Z.-Y."/>
            <person name="Zienkiewicz A."/>
            <person name="Zienkiewicz K."/>
            <person name="Morin E."/>
            <person name="Tisserant E."/>
            <person name="Splivallo R."/>
            <person name="Hainaut M."/>
            <person name="Henrissat B."/>
            <person name="Ohm R."/>
            <person name="Kuo A."/>
            <person name="Yan J."/>
            <person name="Lipzen A."/>
            <person name="Nolan M."/>
            <person name="Labutti K."/>
            <person name="Barry K."/>
            <person name="Goldstein A."/>
            <person name="Labbe J."/>
            <person name="Schadt C."/>
            <person name="Tuskan G."/>
            <person name="Grigoriev I."/>
            <person name="Martin F."/>
            <person name="Vilgalys R."/>
            <person name="Bonito G."/>
        </authorList>
    </citation>
    <scope>NUCLEOTIDE SEQUENCE [LARGE SCALE GENOMIC DNA]</scope>
    <source>
        <strain evidence="2 3">AG-77</strain>
    </source>
</reference>
<feature type="compositionally biased region" description="Basic and acidic residues" evidence="1">
    <location>
        <begin position="618"/>
        <end position="632"/>
    </location>
</feature>
<feature type="compositionally biased region" description="Basic and acidic residues" evidence="1">
    <location>
        <begin position="654"/>
        <end position="670"/>
    </location>
</feature>
<sequence length="821" mass="92429">MSSSTGRRPSRLAKLNAGDKIKDQMDHLLLLASGKAYFDDDIDTNNSTDSNNGNSNEKETIVQPAAARRKRRPTDDLSDTERSTATQNTNSSSAATGADASKKAPSRSKRQKADEGDGDGEVVGERSSGPAEVTVKRKPGRPKKQQTGDHDTTDWVEPSVPTDEVKKKPGRPKKQKPGDDGEGDNIVDQDESSVPAAEVKKKPGRPKKQKAADVDDGTADQDEPSIPAEETKKKSGRPKKQKTVETEDGVDHTEEPKKILGRSKRQKADDDKEGEAEHSEPTVRTDKVRKKPGRPKKQTTSQREDGFESDELPTKEQKTKPGRPKKQRTDQETTDHVEAPTSAGPKRRQERPKKETDDVTARDKEESSTVRREVKTREGRTRIRKQHITVDDMQGNSSESDYRQYSKSESESDRNEDGNNHGDDSDDSGAQKKRKKPTVKERREMARVARVQERERRRQEKLDEKAAKSKAKEALKAKNQKRVRQSFLAIPVSVQLAHAAENMALQDSQQQPAENLEFPTLDRNSHGLIYQVLKPEQPGLTYRWPVREELLDPVPESSFASTTDELDDFEKYGLGFVEELTGVPKNEEDYSETDGEEDNAESNVDVQETSGQEDSEREQDGDPSAKESVKERAARRRREQYAARARKNALKGLLKREEPAARDQSERHEDERFANTRLEAVQALFEGEVARFAQFQYRKGILERIQDLEQFQKSTLPESCHQAVRAPIGSELPGFDQEDDLTRLQQRAIAFSAEDAVRKTLDRMTYVVRQGSLLRMPVKPRLYEAVIRNKYERGWDTVMTSAALAGIDDRISHVSPFPAEH</sequence>
<feature type="compositionally biased region" description="Basic and acidic residues" evidence="1">
    <location>
        <begin position="327"/>
        <end position="338"/>
    </location>
</feature>
<dbReference type="GO" id="GO:0003677">
    <property type="term" value="F:DNA binding"/>
    <property type="evidence" value="ECO:0007669"/>
    <property type="project" value="InterPro"/>
</dbReference>
<feature type="compositionally biased region" description="Basic and acidic residues" evidence="1">
    <location>
        <begin position="302"/>
        <end position="319"/>
    </location>
</feature>
<feature type="compositionally biased region" description="Basic residues" evidence="1">
    <location>
        <begin position="287"/>
        <end position="297"/>
    </location>
</feature>
<dbReference type="AlphaFoldDB" id="A0A197JVZ1"/>
<feature type="compositionally biased region" description="Basic residues" evidence="1">
    <location>
        <begin position="633"/>
        <end position="649"/>
    </location>
</feature>
<feature type="compositionally biased region" description="Acidic residues" evidence="1">
    <location>
        <begin position="214"/>
        <end position="223"/>
    </location>
</feature>
<feature type="compositionally biased region" description="Acidic residues" evidence="1">
    <location>
        <begin position="180"/>
        <end position="191"/>
    </location>
</feature>
<feature type="compositionally biased region" description="Basic and acidic residues" evidence="1">
    <location>
        <begin position="242"/>
        <end position="258"/>
    </location>
</feature>
<name>A0A197JVZ1_9FUNG</name>
<feature type="compositionally biased region" description="Low complexity" evidence="1">
    <location>
        <begin position="83"/>
        <end position="99"/>
    </location>
</feature>
<feature type="compositionally biased region" description="Acidic residues" evidence="1">
    <location>
        <begin position="589"/>
        <end position="600"/>
    </location>
</feature>
<evidence type="ECO:0000256" key="1">
    <source>
        <dbReference type="SAM" id="MobiDB-lite"/>
    </source>
</evidence>
<dbReference type="InterPro" id="IPR017956">
    <property type="entry name" value="AT_hook_DNA-bd_motif"/>
</dbReference>
<accession>A0A197JVZ1</accession>
<feature type="region of interest" description="Disordered" evidence="1">
    <location>
        <begin position="580"/>
        <end position="670"/>
    </location>
</feature>
<evidence type="ECO:0000313" key="3">
    <source>
        <dbReference type="Proteomes" id="UP000078512"/>
    </source>
</evidence>
<feature type="compositionally biased region" description="Basic and acidic residues" evidence="1">
    <location>
        <begin position="73"/>
        <end position="82"/>
    </location>
</feature>
<feature type="compositionally biased region" description="Polar residues" evidence="1">
    <location>
        <begin position="601"/>
        <end position="610"/>
    </location>
</feature>
<evidence type="ECO:0000313" key="2">
    <source>
        <dbReference type="EMBL" id="OAQ29385.1"/>
    </source>
</evidence>
<feature type="compositionally biased region" description="Basic and acidic residues" evidence="1">
    <location>
        <begin position="400"/>
        <end position="423"/>
    </location>
</feature>
<feature type="compositionally biased region" description="Basic and acidic residues" evidence="1">
    <location>
        <begin position="266"/>
        <end position="286"/>
    </location>
</feature>
<keyword evidence="3" id="KW-1185">Reference proteome</keyword>
<gene>
    <name evidence="2" type="ORF">K457DRAFT_510488</name>
</gene>
<feature type="compositionally biased region" description="Basic and acidic residues" evidence="1">
    <location>
        <begin position="438"/>
        <end position="476"/>
    </location>
</feature>
<dbReference type="EMBL" id="KV442041">
    <property type="protein sequence ID" value="OAQ29385.1"/>
    <property type="molecule type" value="Genomic_DNA"/>
</dbReference>
<feature type="compositionally biased region" description="Low complexity" evidence="1">
    <location>
        <begin position="44"/>
        <end position="55"/>
    </location>
</feature>
<dbReference type="OrthoDB" id="2428322at2759"/>
<dbReference type="SMART" id="SM00384">
    <property type="entry name" value="AT_hook"/>
    <property type="match status" value="6"/>
</dbReference>
<feature type="region of interest" description="Disordered" evidence="1">
    <location>
        <begin position="1"/>
        <end position="21"/>
    </location>
</feature>
<feature type="compositionally biased region" description="Basic and acidic residues" evidence="1">
    <location>
        <begin position="352"/>
        <end position="381"/>
    </location>
</feature>
<organism evidence="2 3">
    <name type="scientific">Linnemannia elongata AG-77</name>
    <dbReference type="NCBI Taxonomy" id="1314771"/>
    <lineage>
        <taxon>Eukaryota</taxon>
        <taxon>Fungi</taxon>
        <taxon>Fungi incertae sedis</taxon>
        <taxon>Mucoromycota</taxon>
        <taxon>Mortierellomycotina</taxon>
        <taxon>Mortierellomycetes</taxon>
        <taxon>Mortierellales</taxon>
        <taxon>Mortierellaceae</taxon>
        <taxon>Linnemannia</taxon>
    </lineage>
</organism>
<dbReference type="Proteomes" id="UP000078512">
    <property type="component" value="Unassembled WGS sequence"/>
</dbReference>
<dbReference type="STRING" id="1314771.A0A197JVZ1"/>
<feature type="region of interest" description="Disordered" evidence="1">
    <location>
        <begin position="39"/>
        <end position="480"/>
    </location>
</feature>